<reference evidence="1" key="1">
    <citation type="submission" date="2014-11" db="EMBL/GenBank/DDBJ databases">
        <authorList>
            <person name="Amaro Gonzalez C."/>
        </authorList>
    </citation>
    <scope>NUCLEOTIDE SEQUENCE</scope>
</reference>
<dbReference type="EMBL" id="GBXM01038824">
    <property type="protein sequence ID" value="JAH69753.1"/>
    <property type="molecule type" value="Transcribed_RNA"/>
</dbReference>
<sequence length="8" mass="887">MASHEPLC</sequence>
<evidence type="ECO:0000313" key="1">
    <source>
        <dbReference type="EMBL" id="JAH69753.1"/>
    </source>
</evidence>
<reference evidence="1" key="2">
    <citation type="journal article" date="2015" name="Fish Shellfish Immunol.">
        <title>Early steps in the European eel (Anguilla anguilla)-Vibrio vulnificus interaction in the gills: Role of the RtxA13 toxin.</title>
        <authorList>
            <person name="Callol A."/>
            <person name="Pajuelo D."/>
            <person name="Ebbesson L."/>
            <person name="Teles M."/>
            <person name="MacKenzie S."/>
            <person name="Amaro C."/>
        </authorList>
    </citation>
    <scope>NUCLEOTIDE SEQUENCE</scope>
</reference>
<protein>
    <submittedName>
        <fullName evidence="1">Uncharacterized protein</fullName>
    </submittedName>
</protein>
<accession>A0A0E9UXT0</accession>
<name>A0A0E9UXT0_ANGAN</name>
<proteinExistence type="predicted"/>
<organism evidence="1">
    <name type="scientific">Anguilla anguilla</name>
    <name type="common">European freshwater eel</name>
    <name type="synonym">Muraena anguilla</name>
    <dbReference type="NCBI Taxonomy" id="7936"/>
    <lineage>
        <taxon>Eukaryota</taxon>
        <taxon>Metazoa</taxon>
        <taxon>Chordata</taxon>
        <taxon>Craniata</taxon>
        <taxon>Vertebrata</taxon>
        <taxon>Euteleostomi</taxon>
        <taxon>Actinopterygii</taxon>
        <taxon>Neopterygii</taxon>
        <taxon>Teleostei</taxon>
        <taxon>Anguilliformes</taxon>
        <taxon>Anguillidae</taxon>
        <taxon>Anguilla</taxon>
    </lineage>
</organism>